<keyword evidence="1" id="KW-0560">Oxidoreductase</keyword>
<evidence type="ECO:0000256" key="1">
    <source>
        <dbReference type="ARBA" id="ARBA00023002"/>
    </source>
</evidence>
<reference evidence="3 4" key="1">
    <citation type="submission" date="2017-12" db="EMBL/GenBank/DDBJ databases">
        <title>Sequencing, de novo assembly and annotation of complete genome of a new Thraustochytrid species, strain FCC1311.</title>
        <authorList>
            <person name="Sedici K."/>
            <person name="Godart F."/>
            <person name="Aiese Cigliano R."/>
            <person name="Sanseverino W."/>
            <person name="Barakat M."/>
            <person name="Ortet P."/>
            <person name="Marechal E."/>
            <person name="Cagnac O."/>
            <person name="Amato A."/>
        </authorList>
    </citation>
    <scope>NUCLEOTIDE SEQUENCE [LARGE SCALE GENOMIC DNA]</scope>
</reference>
<evidence type="ECO:0000313" key="4">
    <source>
        <dbReference type="Proteomes" id="UP000241890"/>
    </source>
</evidence>
<accession>A0A2R5GXP1</accession>
<evidence type="ECO:0000313" key="3">
    <source>
        <dbReference type="EMBL" id="GBG34558.1"/>
    </source>
</evidence>
<feature type="domain" description="Acyl-CoA dehydrogenase/oxidase N-terminal" evidence="2">
    <location>
        <begin position="16"/>
        <end position="119"/>
    </location>
</feature>
<dbReference type="GO" id="GO:0033539">
    <property type="term" value="P:fatty acid beta-oxidation using acyl-CoA dehydrogenase"/>
    <property type="evidence" value="ECO:0007669"/>
    <property type="project" value="TreeGrafter"/>
</dbReference>
<protein>
    <submittedName>
        <fullName evidence="3">Acyl-CoA dehydrogenase family member 11</fullName>
    </submittedName>
</protein>
<dbReference type="Proteomes" id="UP000241890">
    <property type="component" value="Unassembled WGS sequence"/>
</dbReference>
<sequence length="120" mass="13480">EYIYPNEQLFAEQNKAMEHLPADQWTYAPILKELMAVAKKQGLWNLWLPNDTARLAGEGYEGAGLNNAQYAEICEIIGTSCHIEFAAECTNSSSPDTGNMETIARYGNEAQKKKWLKPLL</sequence>
<dbReference type="EMBL" id="BEYU01000201">
    <property type="protein sequence ID" value="GBG34558.1"/>
    <property type="molecule type" value="Genomic_DNA"/>
</dbReference>
<dbReference type="InParanoid" id="A0A2R5GXP1"/>
<name>A0A2R5GXP1_9STRA</name>
<dbReference type="Pfam" id="PF02771">
    <property type="entry name" value="Acyl-CoA_dh_N"/>
    <property type="match status" value="1"/>
</dbReference>
<dbReference type="InterPro" id="IPR037069">
    <property type="entry name" value="AcylCoA_DH/ox_N_sf"/>
</dbReference>
<dbReference type="InterPro" id="IPR050741">
    <property type="entry name" value="Acyl-CoA_dehydrogenase"/>
</dbReference>
<dbReference type="SUPFAM" id="SSF56645">
    <property type="entry name" value="Acyl-CoA dehydrogenase NM domain-like"/>
    <property type="match status" value="1"/>
</dbReference>
<evidence type="ECO:0000259" key="2">
    <source>
        <dbReference type="Pfam" id="PF02771"/>
    </source>
</evidence>
<dbReference type="PANTHER" id="PTHR48083:SF13">
    <property type="entry name" value="ACYL-COA DEHYDROGENASE FAMILY MEMBER 11"/>
    <property type="match status" value="1"/>
</dbReference>
<dbReference type="GO" id="GO:0003995">
    <property type="term" value="F:acyl-CoA dehydrogenase activity"/>
    <property type="evidence" value="ECO:0007669"/>
    <property type="project" value="TreeGrafter"/>
</dbReference>
<dbReference type="InterPro" id="IPR013786">
    <property type="entry name" value="AcylCoA_DH/ox_N"/>
</dbReference>
<dbReference type="OrthoDB" id="434771at2759"/>
<keyword evidence="4" id="KW-1185">Reference proteome</keyword>
<dbReference type="AlphaFoldDB" id="A0A2R5GXP1"/>
<feature type="non-terminal residue" evidence="3">
    <location>
        <position position="120"/>
    </location>
</feature>
<comment type="caution">
    <text evidence="3">The sequence shown here is derived from an EMBL/GenBank/DDBJ whole genome shotgun (WGS) entry which is preliminary data.</text>
</comment>
<feature type="non-terminal residue" evidence="3">
    <location>
        <position position="1"/>
    </location>
</feature>
<dbReference type="GO" id="GO:0050660">
    <property type="term" value="F:flavin adenine dinucleotide binding"/>
    <property type="evidence" value="ECO:0007669"/>
    <property type="project" value="InterPro"/>
</dbReference>
<dbReference type="GO" id="GO:0005737">
    <property type="term" value="C:cytoplasm"/>
    <property type="evidence" value="ECO:0007669"/>
    <property type="project" value="TreeGrafter"/>
</dbReference>
<organism evidence="3 4">
    <name type="scientific">Hondaea fermentalgiana</name>
    <dbReference type="NCBI Taxonomy" id="2315210"/>
    <lineage>
        <taxon>Eukaryota</taxon>
        <taxon>Sar</taxon>
        <taxon>Stramenopiles</taxon>
        <taxon>Bigyra</taxon>
        <taxon>Labyrinthulomycetes</taxon>
        <taxon>Thraustochytrida</taxon>
        <taxon>Thraustochytriidae</taxon>
        <taxon>Hondaea</taxon>
    </lineage>
</organism>
<proteinExistence type="predicted"/>
<dbReference type="PANTHER" id="PTHR48083">
    <property type="entry name" value="MEDIUM-CHAIN SPECIFIC ACYL-COA DEHYDROGENASE, MITOCHONDRIAL-RELATED"/>
    <property type="match status" value="1"/>
</dbReference>
<gene>
    <name evidence="3" type="ORF">FCC1311_122831</name>
</gene>
<dbReference type="Gene3D" id="1.10.540.10">
    <property type="entry name" value="Acyl-CoA dehydrogenase/oxidase, N-terminal domain"/>
    <property type="match status" value="1"/>
</dbReference>
<dbReference type="InterPro" id="IPR009100">
    <property type="entry name" value="AcylCoA_DH/oxidase_NM_dom_sf"/>
</dbReference>